<reference evidence="3 4" key="1">
    <citation type="journal article" date="2014" name="Curr. Biol.">
        <title>The genome of the clonal raider ant Cerapachys biroi.</title>
        <authorList>
            <person name="Oxley P.R."/>
            <person name="Ji L."/>
            <person name="Fetter-Pruneda I."/>
            <person name="McKenzie S.K."/>
            <person name="Li C."/>
            <person name="Hu H."/>
            <person name="Zhang G."/>
            <person name="Kronauer D.J."/>
        </authorList>
    </citation>
    <scope>NUCLEOTIDE SEQUENCE [LARGE SCALE GENOMIC DNA]</scope>
</reference>
<sequence length="195" mass="22236">SYTVSKFIASLHGLCLAYFSGPHSASHHFLLFILLLIMRDYSPAEIVDMIKIVGLCNDNLKAAQRVYAARFPDRQHPTRKTMKLLLRRAQEGRKTGPKENNILVTLAAVELNPNISTRNIENEHGIPQKTVDSSKLETLTVGFNFATGLINIGETIFLHAHETTFTNRGGLNRHNCHYWSNNNLQWQQRVEYQHQ</sequence>
<dbReference type="EMBL" id="KK107093">
    <property type="protein sequence ID" value="EZA59728.1"/>
    <property type="molecule type" value="Genomic_DNA"/>
</dbReference>
<gene>
    <name evidence="3" type="ORF">X777_16377</name>
</gene>
<dbReference type="PANTHER" id="PTHR47326:SF1">
    <property type="entry name" value="HTH PSQ-TYPE DOMAIN-CONTAINING PROTEIN"/>
    <property type="match status" value="1"/>
</dbReference>
<dbReference type="Proteomes" id="UP000053097">
    <property type="component" value="Unassembled WGS sequence"/>
</dbReference>
<accession>A0A026WUT8</accession>
<evidence type="ECO:0000313" key="4">
    <source>
        <dbReference type="Proteomes" id="UP000053097"/>
    </source>
</evidence>
<evidence type="ECO:0000256" key="1">
    <source>
        <dbReference type="SAM" id="SignalP"/>
    </source>
</evidence>
<evidence type="ECO:0000313" key="3">
    <source>
        <dbReference type="EMBL" id="EZA59728.1"/>
    </source>
</evidence>
<name>A0A026WUT8_OOCBI</name>
<proteinExistence type="predicted"/>
<feature type="domain" description="DUF4817" evidence="2">
    <location>
        <begin position="45"/>
        <end position="89"/>
    </location>
</feature>
<keyword evidence="1" id="KW-0732">Signal</keyword>
<dbReference type="PANTHER" id="PTHR47326">
    <property type="entry name" value="TRANSPOSABLE ELEMENT TC3 TRANSPOSASE-LIKE PROTEIN"/>
    <property type="match status" value="1"/>
</dbReference>
<feature type="non-terminal residue" evidence="3">
    <location>
        <position position="1"/>
    </location>
</feature>
<keyword evidence="4" id="KW-1185">Reference proteome</keyword>
<feature type="chain" id="PRO_5001545955" description="DUF4817 domain-containing protein" evidence="1">
    <location>
        <begin position="45"/>
        <end position="195"/>
    </location>
</feature>
<dbReference type="OrthoDB" id="7692914at2759"/>
<feature type="signal peptide" evidence="1">
    <location>
        <begin position="1"/>
        <end position="44"/>
    </location>
</feature>
<evidence type="ECO:0000259" key="2">
    <source>
        <dbReference type="Pfam" id="PF16087"/>
    </source>
</evidence>
<dbReference type="Pfam" id="PF16087">
    <property type="entry name" value="DUF4817"/>
    <property type="match status" value="1"/>
</dbReference>
<protein>
    <recommendedName>
        <fullName evidence="2">DUF4817 domain-containing protein</fullName>
    </recommendedName>
</protein>
<organism evidence="3 4">
    <name type="scientific">Ooceraea biroi</name>
    <name type="common">Clonal raider ant</name>
    <name type="synonym">Cerapachys biroi</name>
    <dbReference type="NCBI Taxonomy" id="2015173"/>
    <lineage>
        <taxon>Eukaryota</taxon>
        <taxon>Metazoa</taxon>
        <taxon>Ecdysozoa</taxon>
        <taxon>Arthropoda</taxon>
        <taxon>Hexapoda</taxon>
        <taxon>Insecta</taxon>
        <taxon>Pterygota</taxon>
        <taxon>Neoptera</taxon>
        <taxon>Endopterygota</taxon>
        <taxon>Hymenoptera</taxon>
        <taxon>Apocrita</taxon>
        <taxon>Aculeata</taxon>
        <taxon>Formicoidea</taxon>
        <taxon>Formicidae</taxon>
        <taxon>Dorylinae</taxon>
        <taxon>Ooceraea</taxon>
    </lineage>
</organism>
<feature type="non-terminal residue" evidence="3">
    <location>
        <position position="195"/>
    </location>
</feature>
<dbReference type="InterPro" id="IPR032135">
    <property type="entry name" value="DUF4817"/>
</dbReference>
<dbReference type="AlphaFoldDB" id="A0A026WUT8"/>